<evidence type="ECO:0008006" key="7">
    <source>
        <dbReference type="Google" id="ProtNLM"/>
    </source>
</evidence>
<comment type="caution">
    <text evidence="5">The sequence shown here is derived from an EMBL/GenBank/DDBJ whole genome shotgun (WGS) entry which is preliminary data.</text>
</comment>
<evidence type="ECO:0000313" key="6">
    <source>
        <dbReference type="Proteomes" id="UP001055712"/>
    </source>
</evidence>
<dbReference type="Proteomes" id="UP001055712">
    <property type="component" value="Unassembled WGS sequence"/>
</dbReference>
<evidence type="ECO:0000256" key="3">
    <source>
        <dbReference type="ARBA" id="ARBA00023274"/>
    </source>
</evidence>
<keyword evidence="5" id="KW-0150">Chloroplast</keyword>
<evidence type="ECO:0000256" key="4">
    <source>
        <dbReference type="SAM" id="MobiDB-lite"/>
    </source>
</evidence>
<dbReference type="SUPFAM" id="SSF57829">
    <property type="entry name" value="Zn-binding ribosomal proteins"/>
    <property type="match status" value="1"/>
</dbReference>
<protein>
    <recommendedName>
        <fullName evidence="7">50S ribosomal protein L32, chloroplastic</fullName>
    </recommendedName>
</protein>
<feature type="region of interest" description="Disordered" evidence="4">
    <location>
        <begin position="1"/>
        <end position="21"/>
    </location>
</feature>
<organism evidence="5 6">
    <name type="scientific">Chlorella vulgaris</name>
    <name type="common">Green alga</name>
    <dbReference type="NCBI Taxonomy" id="3077"/>
    <lineage>
        <taxon>Eukaryota</taxon>
        <taxon>Viridiplantae</taxon>
        <taxon>Chlorophyta</taxon>
        <taxon>core chlorophytes</taxon>
        <taxon>Trebouxiophyceae</taxon>
        <taxon>Chlorellales</taxon>
        <taxon>Chlorellaceae</taxon>
        <taxon>Chlorella clade</taxon>
        <taxon>Chlorella</taxon>
    </lineage>
</organism>
<gene>
    <name evidence="5" type="ORF">D9Q98_010771</name>
</gene>
<comment type="similarity">
    <text evidence="1">Belongs to the bacterial ribosomal protein bL32 family.</text>
</comment>
<proteinExistence type="inferred from homology"/>
<keyword evidence="6" id="KW-1185">Reference proteome</keyword>
<dbReference type="GO" id="GO:0015934">
    <property type="term" value="C:large ribosomal subunit"/>
    <property type="evidence" value="ECO:0007669"/>
    <property type="project" value="InterPro"/>
</dbReference>
<sequence>MAVPKKRKSKMKTRLRKAQWK</sequence>
<dbReference type="GO" id="GO:0006412">
    <property type="term" value="P:translation"/>
    <property type="evidence" value="ECO:0007669"/>
    <property type="project" value="InterPro"/>
</dbReference>
<accession>A0A9D4TEP7</accession>
<geneLocation type="chloroplast" evidence="5"/>
<dbReference type="AlphaFoldDB" id="A0A9D4TEP7"/>
<feature type="non-terminal residue" evidence="5">
    <location>
        <position position="21"/>
    </location>
</feature>
<keyword evidence="5" id="KW-0934">Plastid</keyword>
<evidence type="ECO:0000256" key="1">
    <source>
        <dbReference type="ARBA" id="ARBA00008560"/>
    </source>
</evidence>
<dbReference type="InterPro" id="IPR002677">
    <property type="entry name" value="Ribosomal_bL32"/>
</dbReference>
<dbReference type="EMBL" id="SIDB01000017">
    <property type="protein sequence ID" value="KAI3423589.1"/>
    <property type="molecule type" value="Genomic_DNA"/>
</dbReference>
<keyword evidence="3" id="KW-0687">Ribonucleoprotein</keyword>
<dbReference type="InterPro" id="IPR011332">
    <property type="entry name" value="Ribosomal_zn-bd"/>
</dbReference>
<name>A0A9D4TEP7_CHLVU</name>
<dbReference type="Pfam" id="PF01783">
    <property type="entry name" value="Ribosomal_L32p"/>
    <property type="match status" value="1"/>
</dbReference>
<reference evidence="5" key="2">
    <citation type="submission" date="2020-11" db="EMBL/GenBank/DDBJ databases">
        <authorList>
            <person name="Cecchin M."/>
            <person name="Marcolungo L."/>
            <person name="Rossato M."/>
            <person name="Girolomoni L."/>
            <person name="Cosentino E."/>
            <person name="Cuine S."/>
            <person name="Li-Beisson Y."/>
            <person name="Delledonne M."/>
            <person name="Ballottari M."/>
        </authorList>
    </citation>
    <scope>NUCLEOTIDE SEQUENCE</scope>
    <source>
        <strain evidence="5">211/11P</strain>
        <tissue evidence="5">Whole cell</tissue>
    </source>
</reference>
<evidence type="ECO:0000313" key="5">
    <source>
        <dbReference type="EMBL" id="KAI3423589.1"/>
    </source>
</evidence>
<keyword evidence="2" id="KW-0689">Ribosomal protein</keyword>
<evidence type="ECO:0000256" key="2">
    <source>
        <dbReference type="ARBA" id="ARBA00022980"/>
    </source>
</evidence>
<dbReference type="GO" id="GO:0003735">
    <property type="term" value="F:structural constituent of ribosome"/>
    <property type="evidence" value="ECO:0007669"/>
    <property type="project" value="InterPro"/>
</dbReference>
<reference evidence="5" key="1">
    <citation type="journal article" date="2019" name="Plant J.">
        <title>Chlorella vulgaris genome assembly and annotation reveals the molecular basis for metabolic acclimation to high light conditions.</title>
        <authorList>
            <person name="Cecchin M."/>
            <person name="Marcolungo L."/>
            <person name="Rossato M."/>
            <person name="Girolomoni L."/>
            <person name="Cosentino E."/>
            <person name="Cuine S."/>
            <person name="Li-Beisson Y."/>
            <person name="Delledonne M."/>
            <person name="Ballottari M."/>
        </authorList>
    </citation>
    <scope>NUCLEOTIDE SEQUENCE</scope>
    <source>
        <strain evidence="5">211/11P</strain>
    </source>
</reference>